<sequence length="84" mass="9539">MSGLRSDDRLIEVDRTCVVLLTDAQIVGLLRRQLSQRPSRSVRLGVMPQRVYDALHAVQQHFAVCPNKGFHLQAWAKNDMLGVR</sequence>
<dbReference type="EMBL" id="CAAALY010064783">
    <property type="protein sequence ID" value="VEL23915.1"/>
    <property type="molecule type" value="Genomic_DNA"/>
</dbReference>
<keyword evidence="2" id="KW-1185">Reference proteome</keyword>
<dbReference type="Proteomes" id="UP000784294">
    <property type="component" value="Unassembled WGS sequence"/>
</dbReference>
<evidence type="ECO:0000313" key="1">
    <source>
        <dbReference type="EMBL" id="VEL23915.1"/>
    </source>
</evidence>
<reference evidence="1" key="1">
    <citation type="submission" date="2018-11" db="EMBL/GenBank/DDBJ databases">
        <authorList>
            <consortium name="Pathogen Informatics"/>
        </authorList>
    </citation>
    <scope>NUCLEOTIDE SEQUENCE</scope>
</reference>
<evidence type="ECO:0000313" key="2">
    <source>
        <dbReference type="Proteomes" id="UP000784294"/>
    </source>
</evidence>
<dbReference type="Gene3D" id="2.30.42.10">
    <property type="match status" value="1"/>
</dbReference>
<dbReference type="InterPro" id="IPR036034">
    <property type="entry name" value="PDZ_sf"/>
</dbReference>
<gene>
    <name evidence="1" type="ORF">PXEA_LOCUS17355</name>
</gene>
<evidence type="ECO:0008006" key="3">
    <source>
        <dbReference type="Google" id="ProtNLM"/>
    </source>
</evidence>
<organism evidence="1 2">
    <name type="scientific">Protopolystoma xenopodis</name>
    <dbReference type="NCBI Taxonomy" id="117903"/>
    <lineage>
        <taxon>Eukaryota</taxon>
        <taxon>Metazoa</taxon>
        <taxon>Spiralia</taxon>
        <taxon>Lophotrochozoa</taxon>
        <taxon>Platyhelminthes</taxon>
        <taxon>Monogenea</taxon>
        <taxon>Polyopisthocotylea</taxon>
        <taxon>Polystomatidea</taxon>
        <taxon>Polystomatidae</taxon>
        <taxon>Protopolystoma</taxon>
    </lineage>
</organism>
<dbReference type="AlphaFoldDB" id="A0A3S5FE95"/>
<accession>A0A3S5FE95</accession>
<proteinExistence type="predicted"/>
<comment type="caution">
    <text evidence="1">The sequence shown here is derived from an EMBL/GenBank/DDBJ whole genome shotgun (WGS) entry which is preliminary data.</text>
</comment>
<protein>
    <recommendedName>
        <fullName evidence="3">PDZ domain-containing protein</fullName>
    </recommendedName>
</protein>
<dbReference type="SUPFAM" id="SSF50156">
    <property type="entry name" value="PDZ domain-like"/>
    <property type="match status" value="1"/>
</dbReference>
<name>A0A3S5FE95_9PLAT</name>